<keyword evidence="3" id="KW-1185">Reference proteome</keyword>
<dbReference type="EMBL" id="MU151727">
    <property type="protein sequence ID" value="KAF9441997.1"/>
    <property type="molecule type" value="Genomic_DNA"/>
</dbReference>
<gene>
    <name evidence="2" type="ORF">P691DRAFT_779598</name>
</gene>
<feature type="region of interest" description="Disordered" evidence="1">
    <location>
        <begin position="1061"/>
        <end position="1162"/>
    </location>
</feature>
<dbReference type="Proteomes" id="UP000807342">
    <property type="component" value="Unassembled WGS sequence"/>
</dbReference>
<feature type="region of interest" description="Disordered" evidence="1">
    <location>
        <begin position="1199"/>
        <end position="1241"/>
    </location>
</feature>
<evidence type="ECO:0000256" key="1">
    <source>
        <dbReference type="SAM" id="MobiDB-lite"/>
    </source>
</evidence>
<dbReference type="OrthoDB" id="3259617at2759"/>
<proteinExistence type="predicted"/>
<protein>
    <recommendedName>
        <fullName evidence="4">Telomere-associated protein Rif1 N-terminal domain-containing protein</fullName>
    </recommendedName>
</protein>
<reference evidence="2" key="1">
    <citation type="submission" date="2020-11" db="EMBL/GenBank/DDBJ databases">
        <authorList>
            <consortium name="DOE Joint Genome Institute"/>
            <person name="Ahrendt S."/>
            <person name="Riley R."/>
            <person name="Andreopoulos W."/>
            <person name="Labutti K."/>
            <person name="Pangilinan J."/>
            <person name="Ruiz-Duenas F.J."/>
            <person name="Barrasa J.M."/>
            <person name="Sanchez-Garcia M."/>
            <person name="Camarero S."/>
            <person name="Miyauchi S."/>
            <person name="Serrano A."/>
            <person name="Linde D."/>
            <person name="Babiker R."/>
            <person name="Drula E."/>
            <person name="Ayuso-Fernandez I."/>
            <person name="Pacheco R."/>
            <person name="Padilla G."/>
            <person name="Ferreira P."/>
            <person name="Barriuso J."/>
            <person name="Kellner H."/>
            <person name="Castanera R."/>
            <person name="Alfaro M."/>
            <person name="Ramirez L."/>
            <person name="Pisabarro A.G."/>
            <person name="Kuo A."/>
            <person name="Tritt A."/>
            <person name="Lipzen A."/>
            <person name="He G."/>
            <person name="Yan M."/>
            <person name="Ng V."/>
            <person name="Cullen D."/>
            <person name="Martin F."/>
            <person name="Rosso M.-N."/>
            <person name="Henrissat B."/>
            <person name="Hibbett D."/>
            <person name="Martinez A.T."/>
            <person name="Grigoriev I.V."/>
        </authorList>
    </citation>
    <scope>NUCLEOTIDE SEQUENCE</scope>
    <source>
        <strain evidence="2">MF-IS2</strain>
    </source>
</reference>
<feature type="compositionally biased region" description="Polar residues" evidence="1">
    <location>
        <begin position="1113"/>
        <end position="1136"/>
    </location>
</feature>
<comment type="caution">
    <text evidence="2">The sequence shown here is derived from an EMBL/GenBank/DDBJ whole genome shotgun (WGS) entry which is preliminary data.</text>
</comment>
<evidence type="ECO:0008006" key="4">
    <source>
        <dbReference type="Google" id="ProtNLM"/>
    </source>
</evidence>
<accession>A0A9P6BWK3</accession>
<feature type="region of interest" description="Disordered" evidence="1">
    <location>
        <begin position="970"/>
        <end position="1043"/>
    </location>
</feature>
<feature type="compositionally biased region" description="Basic and acidic residues" evidence="1">
    <location>
        <begin position="1084"/>
        <end position="1093"/>
    </location>
</feature>
<feature type="compositionally biased region" description="Polar residues" evidence="1">
    <location>
        <begin position="970"/>
        <end position="985"/>
    </location>
</feature>
<dbReference type="InterPro" id="IPR016024">
    <property type="entry name" value="ARM-type_fold"/>
</dbReference>
<sequence>MANGLPARHTNPASPLDCDTYFASPLAPILDSIDDPQSEFITLHDLAESYATLTRRIRSQAPGLLTNVNRIYPALAPFQTNNTPLSLCLIRDISRCLLNPYSIFSQPESASDDDLSVEEGTERAQAYATLSHHALVFLSDVFSIRPVMNSFSASQLRDLLQELLLIIANRHLPTPSSTKTWNLAIWVLTSQRLPPHILLLLKQELKNTLIKLVQGEFDGHSYTIEGLKLFSSLLRAQTSEFMDCLLPLYPSVLSLSTEDTPDVQVQALNTLRCIVSLKLDSPNARWSRKIASHTRSFIKSQAAKHKFSQEGSIQDILSSAMKGDKGNKGPLWASLVIACLICLADADLFVHPHSLKLFLSILAQATSHKRTYIRALHPHIWNCLVWCYSRLPLSTKDLRAGQDFTETRQRAFLVLRQELKGGIAIALVASLLSTPTPSATSKEIALALDVVKDLLSSSKERQMREGIRILGRLVSGVGSSSTADPQNDVRDLSDIVIRDLFVGSFLDMEEDEMKALSGRLPGPDDRFIRPLAENQIRENWKELLQLWAHGVNRTQSVNADSDRCEVQLLAIWQSLLLVQSQLTPNSTFLSTSVSAAEQIAIVITGFITPADDPSAQLYHLRRMRNLWSVIKQSYGTQCLASLAESILSAILKQKYTIDEDGDIKLAWGGLCADLASVGIPDLLHSVLASGESQEGVEAQRHLWAVLAGDDSFVEGKGWEDMLSFLVIPLQSGGLDFPETDIWARLFKRVLDTASNSSVKSCEIVGSLLQRLGAPEFKSLASCPRILSTILPHFHFAKDDTLHMDLMHTVNEVLSKLYPSTADDHAFAVHLLGWVARVLSSLDETNLVKPLSCLKKGLCLWLIDEADQLSEHEHSVLVRDIYCTSLITLSRLPPSVNILQDLSPFLVSSFERIGNPPIGPLAFEQFWRTTYHDQHESLKRLIPDELRICLKAWSDHCGDSLAEGIASGIDSQSTPRSVVLDSQSPNKAALIPGDEDLSRVMDSDGIYELVTPTPGPPPPLEESQHTPSPETPRAVTPKATPNRVEYMGRSDYSVVTDSVNQEPRQLAGAKRPNSQSTPPIPKRRRTEDESHFTRDSNANTRHPQSCPEYDFGTFNPTRWPTASLNPITHPPISSTQPPRTPERHQRPVVPPSPGAEISLRSSPTTFLALQIPREDKGKSRMIYDEDEVVDDSTEMEYLPSLLDKNHEPSDAKPSNYPSTRRLQSEPVPESAYPDRPTPLRRNHTASERLGALERAYTLVAETQGVSQVPVEELALAARLAHEIGARLTEQLTKKLTKGP</sequence>
<dbReference type="SUPFAM" id="SSF48371">
    <property type="entry name" value="ARM repeat"/>
    <property type="match status" value="1"/>
</dbReference>
<evidence type="ECO:0000313" key="2">
    <source>
        <dbReference type="EMBL" id="KAF9441997.1"/>
    </source>
</evidence>
<evidence type="ECO:0000313" key="3">
    <source>
        <dbReference type="Proteomes" id="UP000807342"/>
    </source>
</evidence>
<name>A0A9P6BWK3_9AGAR</name>
<organism evidence="2 3">
    <name type="scientific">Macrolepiota fuliginosa MF-IS2</name>
    <dbReference type="NCBI Taxonomy" id="1400762"/>
    <lineage>
        <taxon>Eukaryota</taxon>
        <taxon>Fungi</taxon>
        <taxon>Dikarya</taxon>
        <taxon>Basidiomycota</taxon>
        <taxon>Agaricomycotina</taxon>
        <taxon>Agaricomycetes</taxon>
        <taxon>Agaricomycetidae</taxon>
        <taxon>Agaricales</taxon>
        <taxon>Agaricineae</taxon>
        <taxon>Agaricaceae</taxon>
        <taxon>Macrolepiota</taxon>
    </lineage>
</organism>